<reference evidence="1" key="3">
    <citation type="journal article" date="2017" name="Nature">
        <title>Genome sequence of the progenitor of the wheat D genome Aegilops tauschii.</title>
        <authorList>
            <person name="Luo M.C."/>
            <person name="Gu Y.Q."/>
            <person name="Puiu D."/>
            <person name="Wang H."/>
            <person name="Twardziok S.O."/>
            <person name="Deal K.R."/>
            <person name="Huo N."/>
            <person name="Zhu T."/>
            <person name="Wang L."/>
            <person name="Wang Y."/>
            <person name="McGuire P.E."/>
            <person name="Liu S."/>
            <person name="Long H."/>
            <person name="Ramasamy R.K."/>
            <person name="Rodriguez J.C."/>
            <person name="Van S.L."/>
            <person name="Yuan L."/>
            <person name="Wang Z."/>
            <person name="Xia Z."/>
            <person name="Xiao L."/>
            <person name="Anderson O.D."/>
            <person name="Ouyang S."/>
            <person name="Liang Y."/>
            <person name="Zimin A.V."/>
            <person name="Pertea G."/>
            <person name="Qi P."/>
            <person name="Bennetzen J.L."/>
            <person name="Dai X."/>
            <person name="Dawson M.W."/>
            <person name="Muller H.G."/>
            <person name="Kugler K."/>
            <person name="Rivarola-Duarte L."/>
            <person name="Spannagl M."/>
            <person name="Mayer K.F.X."/>
            <person name="Lu F.H."/>
            <person name="Bevan M.W."/>
            <person name="Leroy P."/>
            <person name="Li P."/>
            <person name="You F.M."/>
            <person name="Sun Q."/>
            <person name="Liu Z."/>
            <person name="Lyons E."/>
            <person name="Wicker T."/>
            <person name="Salzberg S.L."/>
            <person name="Devos K.M."/>
            <person name="Dvorak J."/>
        </authorList>
    </citation>
    <scope>NUCLEOTIDE SEQUENCE [LARGE SCALE GENOMIC DNA]</scope>
    <source>
        <strain evidence="1">cv. AL8/78</strain>
    </source>
</reference>
<protein>
    <submittedName>
        <fullName evidence="1">Uncharacterized protein</fullName>
    </submittedName>
</protein>
<evidence type="ECO:0000313" key="1">
    <source>
        <dbReference type="EnsemblPlants" id="AET3Gv20318200.59"/>
    </source>
</evidence>
<dbReference type="Gramene" id="AET3Gv20318200.59">
    <property type="protein sequence ID" value="AET3Gv20318200.59"/>
    <property type="gene ID" value="AET3Gv20318200"/>
</dbReference>
<sequence length="48" mass="5319">MKLRCALQMLKPDGEGEDFIEKVGQPGANLACSLWGRMPPLVFSAHLY</sequence>
<organism evidence="1 2">
    <name type="scientific">Aegilops tauschii subsp. strangulata</name>
    <name type="common">Goatgrass</name>
    <dbReference type="NCBI Taxonomy" id="200361"/>
    <lineage>
        <taxon>Eukaryota</taxon>
        <taxon>Viridiplantae</taxon>
        <taxon>Streptophyta</taxon>
        <taxon>Embryophyta</taxon>
        <taxon>Tracheophyta</taxon>
        <taxon>Spermatophyta</taxon>
        <taxon>Magnoliopsida</taxon>
        <taxon>Liliopsida</taxon>
        <taxon>Poales</taxon>
        <taxon>Poaceae</taxon>
        <taxon>BOP clade</taxon>
        <taxon>Pooideae</taxon>
        <taxon>Triticodae</taxon>
        <taxon>Triticeae</taxon>
        <taxon>Triticinae</taxon>
        <taxon>Aegilops</taxon>
    </lineage>
</organism>
<reference evidence="2" key="1">
    <citation type="journal article" date="2014" name="Science">
        <title>Ancient hybridizations among the ancestral genomes of bread wheat.</title>
        <authorList>
            <consortium name="International Wheat Genome Sequencing Consortium,"/>
            <person name="Marcussen T."/>
            <person name="Sandve S.R."/>
            <person name="Heier L."/>
            <person name="Spannagl M."/>
            <person name="Pfeifer M."/>
            <person name="Jakobsen K.S."/>
            <person name="Wulff B.B."/>
            <person name="Steuernagel B."/>
            <person name="Mayer K.F."/>
            <person name="Olsen O.A."/>
        </authorList>
    </citation>
    <scope>NUCLEOTIDE SEQUENCE [LARGE SCALE GENOMIC DNA]</scope>
    <source>
        <strain evidence="2">cv. AL8/78</strain>
    </source>
</reference>
<evidence type="ECO:0000313" key="2">
    <source>
        <dbReference type="Proteomes" id="UP000015105"/>
    </source>
</evidence>
<reference evidence="1" key="4">
    <citation type="submission" date="2019-03" db="UniProtKB">
        <authorList>
            <consortium name="EnsemblPlants"/>
        </authorList>
    </citation>
    <scope>IDENTIFICATION</scope>
</reference>
<dbReference type="Gramene" id="AET3Gv20318200.58">
    <property type="protein sequence ID" value="AET3Gv20318200.58"/>
    <property type="gene ID" value="AET3Gv20318200"/>
</dbReference>
<dbReference type="EnsemblPlants" id="AET3Gv20318200.59">
    <property type="protein sequence ID" value="AET3Gv20318200.59"/>
    <property type="gene ID" value="AET3Gv20318200"/>
</dbReference>
<dbReference type="EnsemblPlants" id="AET3Gv20318200.58">
    <property type="protein sequence ID" value="AET3Gv20318200.58"/>
    <property type="gene ID" value="AET3Gv20318200"/>
</dbReference>
<dbReference type="AlphaFoldDB" id="A0A453EER7"/>
<reference evidence="1" key="5">
    <citation type="journal article" date="2021" name="G3 (Bethesda)">
        <title>Aegilops tauschii genome assembly Aet v5.0 features greater sequence contiguity and improved annotation.</title>
        <authorList>
            <person name="Wang L."/>
            <person name="Zhu T."/>
            <person name="Rodriguez J.C."/>
            <person name="Deal K.R."/>
            <person name="Dubcovsky J."/>
            <person name="McGuire P.E."/>
            <person name="Lux T."/>
            <person name="Spannagl M."/>
            <person name="Mayer K.F.X."/>
            <person name="Baldrich P."/>
            <person name="Meyers B.C."/>
            <person name="Huo N."/>
            <person name="Gu Y.Q."/>
            <person name="Zhou H."/>
            <person name="Devos K.M."/>
            <person name="Bennetzen J.L."/>
            <person name="Unver T."/>
            <person name="Budak H."/>
            <person name="Gulick P.J."/>
            <person name="Galiba G."/>
            <person name="Kalapos B."/>
            <person name="Nelson D.R."/>
            <person name="Li P."/>
            <person name="You F.M."/>
            <person name="Luo M.C."/>
            <person name="Dvorak J."/>
        </authorList>
    </citation>
    <scope>NUCLEOTIDE SEQUENCE [LARGE SCALE GENOMIC DNA]</scope>
    <source>
        <strain evidence="1">cv. AL8/78</strain>
    </source>
</reference>
<accession>A0A453EER7</accession>
<proteinExistence type="predicted"/>
<name>A0A453EER7_AEGTS</name>
<dbReference type="Proteomes" id="UP000015105">
    <property type="component" value="Chromosome 3D"/>
</dbReference>
<keyword evidence="2" id="KW-1185">Reference proteome</keyword>
<reference evidence="2" key="2">
    <citation type="journal article" date="2017" name="Nat. Plants">
        <title>The Aegilops tauschii genome reveals multiple impacts of transposons.</title>
        <authorList>
            <person name="Zhao G."/>
            <person name="Zou C."/>
            <person name="Li K."/>
            <person name="Wang K."/>
            <person name="Li T."/>
            <person name="Gao L."/>
            <person name="Zhang X."/>
            <person name="Wang H."/>
            <person name="Yang Z."/>
            <person name="Liu X."/>
            <person name="Jiang W."/>
            <person name="Mao L."/>
            <person name="Kong X."/>
            <person name="Jiao Y."/>
            <person name="Jia J."/>
        </authorList>
    </citation>
    <scope>NUCLEOTIDE SEQUENCE [LARGE SCALE GENOMIC DNA]</scope>
    <source>
        <strain evidence="2">cv. AL8/78</strain>
    </source>
</reference>